<dbReference type="GO" id="GO:0032743">
    <property type="term" value="P:positive regulation of interleukin-2 production"/>
    <property type="evidence" value="ECO:0007669"/>
    <property type="project" value="UniProtKB-ARBA"/>
</dbReference>
<dbReference type="GO" id="GO:0071723">
    <property type="term" value="F:lipopeptide binding"/>
    <property type="evidence" value="ECO:0007669"/>
    <property type="project" value="TreeGrafter"/>
</dbReference>
<keyword evidence="6" id="KW-0393">Immunoglobulin domain</keyword>
<dbReference type="GO" id="GO:0048006">
    <property type="term" value="P:antigen processing and presentation, endogenous lipid antigen via MHC class Ib"/>
    <property type="evidence" value="ECO:0007669"/>
    <property type="project" value="TreeGrafter"/>
</dbReference>
<keyword evidence="2" id="KW-0967">Endosome</keyword>
<dbReference type="GO" id="GO:0032753">
    <property type="term" value="P:positive regulation of interleukin-4 production"/>
    <property type="evidence" value="ECO:0007669"/>
    <property type="project" value="UniProtKB-ARBA"/>
</dbReference>
<comment type="caution">
    <text evidence="10">The sequence shown here is derived from an EMBL/GenBank/DDBJ whole genome shotgun (WGS) entry which is preliminary data.</text>
</comment>
<dbReference type="GO" id="GO:0009897">
    <property type="term" value="C:external side of plasma membrane"/>
    <property type="evidence" value="ECO:0007669"/>
    <property type="project" value="TreeGrafter"/>
</dbReference>
<dbReference type="GO" id="GO:0030883">
    <property type="term" value="F:endogenous lipid antigen binding"/>
    <property type="evidence" value="ECO:0007669"/>
    <property type="project" value="TreeGrafter"/>
</dbReference>
<dbReference type="InterPro" id="IPR037055">
    <property type="entry name" value="MHC_I-like_Ag-recog_sf"/>
</dbReference>
<dbReference type="GO" id="GO:0006955">
    <property type="term" value="P:immune response"/>
    <property type="evidence" value="ECO:0007669"/>
    <property type="project" value="TreeGrafter"/>
</dbReference>
<keyword evidence="11" id="KW-1185">Reference proteome</keyword>
<evidence type="ECO:0000256" key="5">
    <source>
        <dbReference type="ARBA" id="ARBA00023180"/>
    </source>
</evidence>
<dbReference type="FunFam" id="3.30.500.10:FF:000002">
    <property type="entry name" value="Antigen-presenting glycoprotein CD1d1"/>
    <property type="match status" value="1"/>
</dbReference>
<accession>A0A5E4CAK3</accession>
<dbReference type="SMART" id="SM00407">
    <property type="entry name" value="IGc1"/>
    <property type="match status" value="1"/>
</dbReference>
<keyword evidence="4 8" id="KW-0472">Membrane</keyword>
<dbReference type="Pfam" id="PF16497">
    <property type="entry name" value="MHC_I_3"/>
    <property type="match status" value="1"/>
</dbReference>
<dbReference type="GO" id="GO:0001916">
    <property type="term" value="P:positive regulation of T cell mediated cytotoxicity"/>
    <property type="evidence" value="ECO:0007669"/>
    <property type="project" value="TreeGrafter"/>
</dbReference>
<dbReference type="InterPro" id="IPR007110">
    <property type="entry name" value="Ig-like_dom"/>
</dbReference>
<evidence type="ECO:0000256" key="8">
    <source>
        <dbReference type="SAM" id="Phobius"/>
    </source>
</evidence>
<evidence type="ECO:0000256" key="1">
    <source>
        <dbReference type="ARBA" id="ARBA00004177"/>
    </source>
</evidence>
<dbReference type="PANTHER" id="PTHR16675">
    <property type="entry name" value="MHC CLASS I-RELATED"/>
    <property type="match status" value="1"/>
</dbReference>
<dbReference type="InterPro" id="IPR036179">
    <property type="entry name" value="Ig-like_dom_sf"/>
</dbReference>
<evidence type="ECO:0000256" key="2">
    <source>
        <dbReference type="ARBA" id="ARBA00022753"/>
    </source>
</evidence>
<evidence type="ECO:0000313" key="10">
    <source>
        <dbReference type="EMBL" id="VTJ78974.1"/>
    </source>
</evidence>
<name>A0A5E4CAK3_MARMO</name>
<evidence type="ECO:0000256" key="4">
    <source>
        <dbReference type="ARBA" id="ARBA00023136"/>
    </source>
</evidence>
<dbReference type="PANTHER" id="PTHR16675:SF146">
    <property type="entry name" value="T-CELL SURFACE GLYCOPROTEIN CD1E, MEMBRANE-ASSOCIATED"/>
    <property type="match status" value="1"/>
</dbReference>
<dbReference type="GO" id="GO:0048007">
    <property type="term" value="P:antigen processing and presentation, exogenous lipid antigen via MHC class Ib"/>
    <property type="evidence" value="ECO:0007669"/>
    <property type="project" value="TreeGrafter"/>
</dbReference>
<organism evidence="10 11">
    <name type="scientific">Marmota monax</name>
    <name type="common">Woodchuck</name>
    <dbReference type="NCBI Taxonomy" id="9995"/>
    <lineage>
        <taxon>Eukaryota</taxon>
        <taxon>Metazoa</taxon>
        <taxon>Chordata</taxon>
        <taxon>Craniata</taxon>
        <taxon>Vertebrata</taxon>
        <taxon>Euteleostomi</taxon>
        <taxon>Mammalia</taxon>
        <taxon>Eutheria</taxon>
        <taxon>Euarchontoglires</taxon>
        <taxon>Glires</taxon>
        <taxon>Rodentia</taxon>
        <taxon>Sciuromorpha</taxon>
        <taxon>Sciuridae</taxon>
        <taxon>Xerinae</taxon>
        <taxon>Marmotini</taxon>
        <taxon>Marmota</taxon>
    </lineage>
</organism>
<keyword evidence="8" id="KW-0812">Transmembrane</keyword>
<keyword evidence="8" id="KW-1133">Transmembrane helix</keyword>
<dbReference type="GO" id="GO:0030884">
    <property type="term" value="F:exogenous lipid antigen binding"/>
    <property type="evidence" value="ECO:0007669"/>
    <property type="project" value="TreeGrafter"/>
</dbReference>
<keyword evidence="3" id="KW-0391">Immunity</keyword>
<dbReference type="GO" id="GO:0005768">
    <property type="term" value="C:endosome"/>
    <property type="evidence" value="ECO:0007669"/>
    <property type="project" value="UniProtKB-SubCell"/>
</dbReference>
<sequence>MTDYRLCPNPRLQDLCSWSNRGGQENAAPQALRPHHAPAEEPLSFRLVHISSFANHSWARTQASGWLGDLEILGWDKVLGSLKDLKPWSLGNFSKEEVKNLQSLFQMYFHGFIRVVQAFSSQFQFEYPLELQTSSGCRLHAGQASESFFNGAYQGSDFLSFQGGSWQPSPRGGSRAQNVCRVLNLYEDIKEIVQSLLDDTCPRFLAGVLAAGKSELGRQVKPEVWLSSGPSPGPGRLLLVCHVSGFYPKPVWVMWMRGDQEQRGTQRGDLLPNADGTWYLQVTLNVAAREAAGLACRVKHSSLGSHDIIIHWGGYAILLLLMCLAVIVTLVLLFGLHLWCKKQSSNWKIPSPCISKSAFPLGAKTQDPRNPAHQLHMTSESWIKKRILKWKTSLNQLW</sequence>
<dbReference type="EMBL" id="CABDUW010001140">
    <property type="protein sequence ID" value="VTJ78974.1"/>
    <property type="molecule type" value="Genomic_DNA"/>
</dbReference>
<dbReference type="InterPro" id="IPR011162">
    <property type="entry name" value="MHC_I/II-like_Ag-recog"/>
</dbReference>
<feature type="domain" description="Ig-like" evidence="9">
    <location>
        <begin position="222"/>
        <end position="302"/>
    </location>
</feature>
<evidence type="ECO:0000256" key="7">
    <source>
        <dbReference type="ARBA" id="ARBA00046288"/>
    </source>
</evidence>
<feature type="transmembrane region" description="Helical" evidence="8">
    <location>
        <begin position="312"/>
        <end position="339"/>
    </location>
</feature>
<protein>
    <recommendedName>
        <fullName evidence="9">Ig-like domain-containing protein</fullName>
    </recommendedName>
</protein>
<evidence type="ECO:0000313" key="11">
    <source>
        <dbReference type="Proteomes" id="UP000335636"/>
    </source>
</evidence>
<dbReference type="InterPro" id="IPR003597">
    <property type="entry name" value="Ig_C1-set"/>
</dbReference>
<dbReference type="Pfam" id="PF07654">
    <property type="entry name" value="C1-set"/>
    <property type="match status" value="1"/>
</dbReference>
<dbReference type="InterPro" id="IPR011161">
    <property type="entry name" value="MHC_I-like_Ag-recog"/>
</dbReference>
<dbReference type="PROSITE" id="PS50835">
    <property type="entry name" value="IG_LIKE"/>
    <property type="match status" value="1"/>
</dbReference>
<dbReference type="GO" id="GO:0051135">
    <property type="term" value="P:positive regulation of NK T cell activation"/>
    <property type="evidence" value="ECO:0007669"/>
    <property type="project" value="UniProtKB-ARBA"/>
</dbReference>
<evidence type="ECO:0000256" key="6">
    <source>
        <dbReference type="ARBA" id="ARBA00023319"/>
    </source>
</evidence>
<dbReference type="GO" id="GO:0005615">
    <property type="term" value="C:extracellular space"/>
    <property type="evidence" value="ECO:0007669"/>
    <property type="project" value="TreeGrafter"/>
</dbReference>
<dbReference type="CDD" id="cd21029">
    <property type="entry name" value="IgC1_CD1"/>
    <property type="match status" value="1"/>
</dbReference>
<comment type="subcellular location">
    <subcellularLocation>
        <location evidence="7">Endomembrane system</location>
        <topology evidence="7">Single-pass type I membrane protein</topology>
    </subcellularLocation>
    <subcellularLocation>
        <location evidence="1">Endosome</location>
    </subcellularLocation>
</comment>
<dbReference type="AlphaFoldDB" id="A0A5E4CAK3"/>
<dbReference type="Proteomes" id="UP000335636">
    <property type="component" value="Unassembled WGS sequence"/>
</dbReference>
<dbReference type="FunFam" id="2.60.40.10:FF:000254">
    <property type="entry name" value="Antigen-presenting glycoprotein CD1d1"/>
    <property type="match status" value="1"/>
</dbReference>
<keyword evidence="5" id="KW-0325">Glycoprotein</keyword>
<dbReference type="Gene3D" id="3.30.500.10">
    <property type="entry name" value="MHC class I-like antigen recognition-like"/>
    <property type="match status" value="1"/>
</dbReference>
<proteinExistence type="predicted"/>
<dbReference type="InterPro" id="IPR050208">
    <property type="entry name" value="MHC_class-I_related"/>
</dbReference>
<dbReference type="Gene3D" id="2.60.40.10">
    <property type="entry name" value="Immunoglobulins"/>
    <property type="match status" value="1"/>
</dbReference>
<reference evidence="10" key="1">
    <citation type="submission" date="2019-04" db="EMBL/GenBank/DDBJ databases">
        <authorList>
            <person name="Alioto T."/>
            <person name="Alioto T."/>
        </authorList>
    </citation>
    <scope>NUCLEOTIDE SEQUENCE [LARGE SCALE GENOMIC DNA]</scope>
</reference>
<evidence type="ECO:0000259" key="9">
    <source>
        <dbReference type="PROSITE" id="PS50835"/>
    </source>
</evidence>
<dbReference type="SUPFAM" id="SSF54452">
    <property type="entry name" value="MHC antigen-recognition domain"/>
    <property type="match status" value="1"/>
</dbReference>
<dbReference type="SUPFAM" id="SSF48726">
    <property type="entry name" value="Immunoglobulin"/>
    <property type="match status" value="1"/>
</dbReference>
<evidence type="ECO:0000256" key="3">
    <source>
        <dbReference type="ARBA" id="ARBA00022859"/>
    </source>
</evidence>
<dbReference type="InterPro" id="IPR013783">
    <property type="entry name" value="Ig-like_fold"/>
</dbReference>
<gene>
    <name evidence="10" type="ORF">MONAX_5E010042</name>
</gene>